<dbReference type="Gene3D" id="3.20.20.80">
    <property type="entry name" value="Glycosidases"/>
    <property type="match status" value="1"/>
</dbReference>
<dbReference type="AlphaFoldDB" id="A0AAD9UDJ9"/>
<reference evidence="9" key="1">
    <citation type="journal article" date="2023" name="Mol. Biol. Evol.">
        <title>Third-Generation Sequencing Reveals the Adaptive Role of the Epigenome in Three Deep-Sea Polychaetes.</title>
        <authorList>
            <person name="Perez M."/>
            <person name="Aroh O."/>
            <person name="Sun Y."/>
            <person name="Lan Y."/>
            <person name="Juniper S.K."/>
            <person name="Young C.R."/>
            <person name="Angers B."/>
            <person name="Qian P.Y."/>
        </authorList>
    </citation>
    <scope>NUCLEOTIDE SEQUENCE</scope>
    <source>
        <strain evidence="9">R07B-5</strain>
    </source>
</reference>
<evidence type="ECO:0000256" key="3">
    <source>
        <dbReference type="ARBA" id="ARBA00022692"/>
    </source>
</evidence>
<dbReference type="Pfam" id="PF16317">
    <property type="entry name" value="Glyco_hydro_99"/>
    <property type="match status" value="1"/>
</dbReference>
<keyword evidence="6" id="KW-1133">Transmembrane helix</keyword>
<evidence type="ECO:0000256" key="1">
    <source>
        <dbReference type="ARBA" id="ARBA00004323"/>
    </source>
</evidence>
<dbReference type="PANTHER" id="PTHR13572:SF4">
    <property type="entry name" value="RE57134P"/>
    <property type="match status" value="1"/>
</dbReference>
<keyword evidence="5" id="KW-0735">Signal-anchor</keyword>
<dbReference type="CDD" id="cd11574">
    <property type="entry name" value="GH99"/>
    <property type="match status" value="1"/>
</dbReference>
<protein>
    <recommendedName>
        <fullName evidence="11">Mannosidase endo-alpha like</fullName>
    </recommendedName>
</protein>
<evidence type="ECO:0000256" key="5">
    <source>
        <dbReference type="ARBA" id="ARBA00022968"/>
    </source>
</evidence>
<evidence type="ECO:0000256" key="2">
    <source>
        <dbReference type="ARBA" id="ARBA00009559"/>
    </source>
</evidence>
<dbReference type="Proteomes" id="UP001209878">
    <property type="component" value="Unassembled WGS sequence"/>
</dbReference>
<evidence type="ECO:0000313" key="10">
    <source>
        <dbReference type="Proteomes" id="UP001209878"/>
    </source>
</evidence>
<name>A0AAD9UDJ9_RIDPI</name>
<dbReference type="GO" id="GO:0000139">
    <property type="term" value="C:Golgi membrane"/>
    <property type="evidence" value="ECO:0007669"/>
    <property type="project" value="UniProtKB-SubCell"/>
</dbReference>
<comment type="caution">
    <text evidence="9">The sequence shown here is derived from an EMBL/GenBank/DDBJ whole genome shotgun (WGS) entry which is preliminary data.</text>
</comment>
<keyword evidence="4" id="KW-0378">Hydrolase</keyword>
<keyword evidence="7" id="KW-0333">Golgi apparatus</keyword>
<proteinExistence type="inferred from homology"/>
<dbReference type="InterPro" id="IPR026071">
    <property type="entry name" value="Glyco_Hydrolase_99"/>
</dbReference>
<dbReference type="PANTHER" id="PTHR13572">
    <property type="entry name" value="ENDO-ALPHA-1,2-MANNOSIDASE"/>
    <property type="match status" value="1"/>
</dbReference>
<comment type="similarity">
    <text evidence="2">Belongs to the glycosyl hydrolase 99 family.</text>
</comment>
<evidence type="ECO:0000313" key="9">
    <source>
        <dbReference type="EMBL" id="KAK2185522.1"/>
    </source>
</evidence>
<evidence type="ECO:0008006" key="11">
    <source>
        <dbReference type="Google" id="ProtNLM"/>
    </source>
</evidence>
<organism evidence="9 10">
    <name type="scientific">Ridgeia piscesae</name>
    <name type="common">Tubeworm</name>
    <dbReference type="NCBI Taxonomy" id="27915"/>
    <lineage>
        <taxon>Eukaryota</taxon>
        <taxon>Metazoa</taxon>
        <taxon>Spiralia</taxon>
        <taxon>Lophotrochozoa</taxon>
        <taxon>Annelida</taxon>
        <taxon>Polychaeta</taxon>
        <taxon>Sedentaria</taxon>
        <taxon>Canalipalpata</taxon>
        <taxon>Sabellida</taxon>
        <taxon>Siboglinidae</taxon>
        <taxon>Ridgeia</taxon>
    </lineage>
</organism>
<keyword evidence="10" id="KW-1185">Reference proteome</keyword>
<comment type="subcellular location">
    <subcellularLocation>
        <location evidence="1">Golgi apparatus membrane</location>
        <topology evidence="1">Single-pass type II membrane protein</topology>
    </subcellularLocation>
</comment>
<gene>
    <name evidence="9" type="ORF">NP493_231g00029</name>
</gene>
<evidence type="ECO:0000256" key="4">
    <source>
        <dbReference type="ARBA" id="ARBA00022801"/>
    </source>
</evidence>
<keyword evidence="3" id="KW-0812">Transmembrane</keyword>
<dbReference type="EMBL" id="JAODUO010000231">
    <property type="protein sequence ID" value="KAK2185522.1"/>
    <property type="molecule type" value="Genomic_DNA"/>
</dbReference>
<evidence type="ECO:0000256" key="7">
    <source>
        <dbReference type="ARBA" id="ARBA00023034"/>
    </source>
</evidence>
<keyword evidence="8" id="KW-0472">Membrane</keyword>
<evidence type="ECO:0000256" key="6">
    <source>
        <dbReference type="ARBA" id="ARBA00022989"/>
    </source>
</evidence>
<dbReference type="GO" id="GO:0004559">
    <property type="term" value="F:alpha-mannosidase activity"/>
    <property type="evidence" value="ECO:0007669"/>
    <property type="project" value="TreeGrafter"/>
</dbReference>
<sequence>MTMAVPVDPLIPLLLDAANKYHLKVCFHIEPYKERNTANLRKYLAYIMTRYGNHPAFYRRQVGGVGRALPVYYIYDSYLVPAEDWALLLRGTSSVRHTELDAVFIGLLVESRHQAEILSSGFDGFYTYFASSGFTYGSTPHNWQALASFAAGNHLLFVPSVGPGYVDTAVRPWNGRSTRPREEGAYYERSWQAAVEVHPPVISVTSFNEWHEGTQIESASSQTAHGERNYLSYLPHQPDRYLKLTNKWIGLYRKLCNTSSRSLH</sequence>
<evidence type="ECO:0000256" key="8">
    <source>
        <dbReference type="ARBA" id="ARBA00023136"/>
    </source>
</evidence>
<accession>A0AAD9UDJ9</accession>